<sequence length="184" mass="19979">MTRHRTLAELEDGLTDIRQSPADNGVLRAIVIRPAVDERLSLPQVELSPQAGAHGDHWALGCWKSLPDGSPHPNVQIALMNARCIALIAQTEERWPLAGDNLFVDLDLSDANLPCGQQLAIGSALLEITAEPHDGCSKFARRFGPDAVRFINSPLGKQLHLRGVYARIVQPGVVSVGDTIEKRS</sequence>
<dbReference type="SUPFAM" id="SSF50800">
    <property type="entry name" value="PK beta-barrel domain-like"/>
    <property type="match status" value="1"/>
</dbReference>
<dbReference type="KEGG" id="lcre:Pla8534_53970"/>
<dbReference type="GO" id="GO:0030151">
    <property type="term" value="F:molybdenum ion binding"/>
    <property type="evidence" value="ECO:0007669"/>
    <property type="project" value="InterPro"/>
</dbReference>
<evidence type="ECO:0000259" key="1">
    <source>
        <dbReference type="PROSITE" id="PS51340"/>
    </source>
</evidence>
<reference evidence="2 3" key="1">
    <citation type="submission" date="2019-02" db="EMBL/GenBank/DDBJ databases">
        <title>Deep-cultivation of Planctomycetes and their phenomic and genomic characterization uncovers novel biology.</title>
        <authorList>
            <person name="Wiegand S."/>
            <person name="Jogler M."/>
            <person name="Boedeker C."/>
            <person name="Pinto D."/>
            <person name="Vollmers J."/>
            <person name="Rivas-Marin E."/>
            <person name="Kohn T."/>
            <person name="Peeters S.H."/>
            <person name="Heuer A."/>
            <person name="Rast P."/>
            <person name="Oberbeckmann S."/>
            <person name="Bunk B."/>
            <person name="Jeske O."/>
            <person name="Meyerdierks A."/>
            <person name="Storesund J.E."/>
            <person name="Kallscheuer N."/>
            <person name="Luecker S."/>
            <person name="Lage O.M."/>
            <person name="Pohl T."/>
            <person name="Merkel B.J."/>
            <person name="Hornburger P."/>
            <person name="Mueller R.-W."/>
            <person name="Bruemmer F."/>
            <person name="Labrenz M."/>
            <person name="Spormann A.M."/>
            <person name="Op den Camp H."/>
            <person name="Overmann J."/>
            <person name="Amann R."/>
            <person name="Jetten M.S.M."/>
            <person name="Mascher T."/>
            <person name="Medema M.H."/>
            <person name="Devos D.P."/>
            <person name="Kaster A.-K."/>
            <person name="Ovreas L."/>
            <person name="Rohde M."/>
            <person name="Galperin M.Y."/>
            <person name="Jogler C."/>
        </authorList>
    </citation>
    <scope>NUCLEOTIDE SEQUENCE [LARGE SCALE GENOMIC DNA]</scope>
    <source>
        <strain evidence="2 3">Pla85_3_4</strain>
    </source>
</reference>
<accession>A0A518E0F0</accession>
<dbReference type="GO" id="GO:0030170">
    <property type="term" value="F:pyridoxal phosphate binding"/>
    <property type="evidence" value="ECO:0007669"/>
    <property type="project" value="InterPro"/>
</dbReference>
<evidence type="ECO:0000313" key="3">
    <source>
        <dbReference type="Proteomes" id="UP000317648"/>
    </source>
</evidence>
<dbReference type="AlphaFoldDB" id="A0A518E0F0"/>
<dbReference type="InterPro" id="IPR052353">
    <property type="entry name" value="Benzoxazolinone_Detox_Enz"/>
</dbReference>
<evidence type="ECO:0000313" key="2">
    <source>
        <dbReference type="EMBL" id="QDU97549.1"/>
    </source>
</evidence>
<gene>
    <name evidence="2" type="ORF">Pla8534_53970</name>
</gene>
<keyword evidence="3" id="KW-1185">Reference proteome</keyword>
<dbReference type="Pfam" id="PF03473">
    <property type="entry name" value="MOSC"/>
    <property type="match status" value="1"/>
</dbReference>
<dbReference type="EMBL" id="CP036433">
    <property type="protein sequence ID" value="QDU97549.1"/>
    <property type="molecule type" value="Genomic_DNA"/>
</dbReference>
<dbReference type="InterPro" id="IPR005302">
    <property type="entry name" value="MoCF_Sase_C"/>
</dbReference>
<feature type="domain" description="MOSC" evidence="1">
    <location>
        <begin position="33"/>
        <end position="183"/>
    </location>
</feature>
<protein>
    <recommendedName>
        <fullName evidence="1">MOSC domain-containing protein</fullName>
    </recommendedName>
</protein>
<dbReference type="GO" id="GO:0003824">
    <property type="term" value="F:catalytic activity"/>
    <property type="evidence" value="ECO:0007669"/>
    <property type="project" value="InterPro"/>
</dbReference>
<name>A0A518E0F0_9BACT</name>
<dbReference type="RefSeq" id="WP_145056315.1">
    <property type="nucleotide sequence ID" value="NZ_CP036433.1"/>
</dbReference>
<dbReference type="PROSITE" id="PS51340">
    <property type="entry name" value="MOSC"/>
    <property type="match status" value="1"/>
</dbReference>
<organism evidence="2 3">
    <name type="scientific">Lignipirellula cremea</name>
    <dbReference type="NCBI Taxonomy" id="2528010"/>
    <lineage>
        <taxon>Bacteria</taxon>
        <taxon>Pseudomonadati</taxon>
        <taxon>Planctomycetota</taxon>
        <taxon>Planctomycetia</taxon>
        <taxon>Pirellulales</taxon>
        <taxon>Pirellulaceae</taxon>
        <taxon>Lignipirellula</taxon>
    </lineage>
</organism>
<dbReference type="PANTHER" id="PTHR30212:SF2">
    <property type="entry name" value="PROTEIN YIIM"/>
    <property type="match status" value="1"/>
</dbReference>
<dbReference type="OrthoDB" id="5735964at2"/>
<dbReference type="Proteomes" id="UP000317648">
    <property type="component" value="Chromosome"/>
</dbReference>
<dbReference type="PANTHER" id="PTHR30212">
    <property type="entry name" value="PROTEIN YIIM"/>
    <property type="match status" value="1"/>
</dbReference>
<dbReference type="Gene3D" id="2.40.33.20">
    <property type="entry name" value="PK beta-barrel domain-like"/>
    <property type="match status" value="1"/>
</dbReference>
<proteinExistence type="predicted"/>
<dbReference type="InterPro" id="IPR011037">
    <property type="entry name" value="Pyrv_Knase-like_insert_dom_sf"/>
</dbReference>